<evidence type="ECO:0000313" key="3">
    <source>
        <dbReference type="EMBL" id="UJS24803.1"/>
    </source>
</evidence>
<dbReference type="EMBL" id="CP091244">
    <property type="protein sequence ID" value="UJS24803.1"/>
    <property type="molecule type" value="Genomic_DNA"/>
</dbReference>
<organism evidence="3 4">
    <name type="scientific">Thiothrix winogradskyi</name>
    <dbReference type="NCBI Taxonomy" id="96472"/>
    <lineage>
        <taxon>Bacteria</taxon>
        <taxon>Pseudomonadati</taxon>
        <taxon>Pseudomonadota</taxon>
        <taxon>Gammaproteobacteria</taxon>
        <taxon>Thiotrichales</taxon>
        <taxon>Thiotrichaceae</taxon>
        <taxon>Thiothrix</taxon>
    </lineage>
</organism>
<gene>
    <name evidence="3" type="ORF">L2Y54_01840</name>
</gene>
<keyword evidence="4" id="KW-1185">Reference proteome</keyword>
<name>A0ABY3T2S1_9GAMM</name>
<dbReference type="SUPFAM" id="SSF57783">
    <property type="entry name" value="Zinc beta-ribbon"/>
    <property type="match status" value="1"/>
</dbReference>
<feature type="region of interest" description="Disordered" evidence="1">
    <location>
        <begin position="1"/>
        <end position="22"/>
    </location>
</feature>
<dbReference type="InterPro" id="IPR013237">
    <property type="entry name" value="Phage_T7_Gp4_N"/>
</dbReference>
<dbReference type="Proteomes" id="UP001054801">
    <property type="component" value="Chromosome"/>
</dbReference>
<reference evidence="3" key="1">
    <citation type="journal article" date="2022" name="Microorganisms">
        <title>Two New Species of Filamentous Sulfur Bacteria of the Genus Thiothrix, Thiothrix winogradskyi sp. nov. and 'Candidatus Thiothrix sulfatifontis' sp. nov.</title>
        <authorList>
            <person name="Ravin N.V."/>
            <person name="Rossetti S."/>
            <person name="Beletsky A.V."/>
            <person name="Kadnikov V.V."/>
            <person name="Rudenko T.S."/>
            <person name="Smolyakov D.D."/>
            <person name="Moskvitina M.I."/>
            <person name="Gureeva M.V."/>
            <person name="Mardanov A.V."/>
            <person name="Grabovich M.Y."/>
        </authorList>
    </citation>
    <scope>NUCLEOTIDE SEQUENCE</scope>
    <source>
        <strain evidence="3">CT3</strain>
    </source>
</reference>
<proteinExistence type="predicted"/>
<evidence type="ECO:0000259" key="2">
    <source>
        <dbReference type="Pfam" id="PF08273"/>
    </source>
</evidence>
<accession>A0ABY3T2S1</accession>
<evidence type="ECO:0000256" key="1">
    <source>
        <dbReference type="SAM" id="MobiDB-lite"/>
    </source>
</evidence>
<dbReference type="Pfam" id="PF08273">
    <property type="entry name" value="Zn_Ribbon_Prim"/>
    <property type="match status" value="1"/>
</dbReference>
<feature type="domain" description="DNA primase/helicase Gp4 N-terminal Bacteriophage T7-like" evidence="2">
    <location>
        <begin position="74"/>
        <end position="112"/>
    </location>
</feature>
<sequence length="236" mass="26338">MMTAQHLTPPKRINPTSWQTGRAESQKHYTANYSKPDADNQYLSFSICRQAAHGKWESIHRALGIQLKTTSHAKHTACQGCGGKDRFRVMADYGNTGKWFCGGGGDQQSGDGFSLLGHVFGWTPQEQLKAVADYLGLSTLDNKERDKIRAIAEKQAKNLLAAIAKKDEQARRDSNVLTMLENLIDEIRHRQYLQRQAVRFNGGYIAEPTIDEVNTAQELNAAILEAYAHKSGVDYV</sequence>
<protein>
    <recommendedName>
        <fullName evidence="2">DNA primase/helicase Gp4 N-terminal Bacteriophage T7-like domain-containing protein</fullName>
    </recommendedName>
</protein>
<evidence type="ECO:0000313" key="4">
    <source>
        <dbReference type="Proteomes" id="UP001054801"/>
    </source>
</evidence>
<dbReference type="RefSeq" id="WP_236499506.1">
    <property type="nucleotide sequence ID" value="NZ_CP091244.1"/>
</dbReference>